<protein>
    <recommendedName>
        <fullName evidence="4">DUF2269 family protein</fullName>
    </recommendedName>
</protein>
<feature type="transmembrane region" description="Helical" evidence="1">
    <location>
        <begin position="123"/>
        <end position="145"/>
    </location>
</feature>
<keyword evidence="3" id="KW-1185">Reference proteome</keyword>
<feature type="transmembrane region" description="Helical" evidence="1">
    <location>
        <begin position="6"/>
        <end position="28"/>
    </location>
</feature>
<reference evidence="2 3" key="1">
    <citation type="submission" date="2019-08" db="EMBL/GenBank/DDBJ databases">
        <title>Parahaliea maris sp. nov., isolated from the surface seawater.</title>
        <authorList>
            <person name="Liu Y."/>
        </authorList>
    </citation>
    <scope>NUCLEOTIDE SEQUENCE [LARGE SCALE GENOMIC DNA]</scope>
    <source>
        <strain evidence="2 3">HSLHS9</strain>
    </source>
</reference>
<feature type="transmembrane region" description="Helical" evidence="1">
    <location>
        <begin position="82"/>
        <end position="103"/>
    </location>
</feature>
<keyword evidence="1" id="KW-0812">Transmembrane</keyword>
<dbReference type="Proteomes" id="UP000321039">
    <property type="component" value="Unassembled WGS sequence"/>
</dbReference>
<comment type="caution">
    <text evidence="2">The sequence shown here is derived from an EMBL/GenBank/DDBJ whole genome shotgun (WGS) entry which is preliminary data.</text>
</comment>
<gene>
    <name evidence="2" type="ORF">FV139_02655</name>
</gene>
<accession>A0A5C9A9T0</accession>
<sequence>MSTYLALKFAHLIAFVYWLGGDLGTFLASRQVMRTDLGPQARATALGIMLACDMGPKLAMPLILPIGLQLASDAGMLALPGWALPAIWLAALLWAGMVLFIYLREGQALAHRIAAIDFWFRIAVVLTLLGLTASIFAGAIAAAGIWLGWKLLIFSAMVCCGLVIRVQLKPFGPAFGAIMAGEDLERANASLQNSITRCRPWVWCIWAGLFINAALGLHLI</sequence>
<organism evidence="2 3">
    <name type="scientific">Parahaliea maris</name>
    <dbReference type="NCBI Taxonomy" id="2716870"/>
    <lineage>
        <taxon>Bacteria</taxon>
        <taxon>Pseudomonadati</taxon>
        <taxon>Pseudomonadota</taxon>
        <taxon>Gammaproteobacteria</taxon>
        <taxon>Cellvibrionales</taxon>
        <taxon>Halieaceae</taxon>
        <taxon>Parahaliea</taxon>
    </lineage>
</organism>
<dbReference type="RefSeq" id="WP_148066682.1">
    <property type="nucleotide sequence ID" value="NZ_VRZA01000001.1"/>
</dbReference>
<proteinExistence type="predicted"/>
<feature type="transmembrane region" description="Helical" evidence="1">
    <location>
        <begin position="151"/>
        <end position="168"/>
    </location>
</feature>
<keyword evidence="1" id="KW-1133">Transmembrane helix</keyword>
<name>A0A5C9A9T0_9GAMM</name>
<feature type="transmembrane region" description="Helical" evidence="1">
    <location>
        <begin position="48"/>
        <end position="70"/>
    </location>
</feature>
<evidence type="ECO:0000256" key="1">
    <source>
        <dbReference type="SAM" id="Phobius"/>
    </source>
</evidence>
<dbReference type="AlphaFoldDB" id="A0A5C9A9T0"/>
<evidence type="ECO:0000313" key="2">
    <source>
        <dbReference type="EMBL" id="TXS96410.1"/>
    </source>
</evidence>
<dbReference type="EMBL" id="VRZA01000001">
    <property type="protein sequence ID" value="TXS96410.1"/>
    <property type="molecule type" value="Genomic_DNA"/>
</dbReference>
<keyword evidence="1" id="KW-0472">Membrane</keyword>
<evidence type="ECO:0000313" key="3">
    <source>
        <dbReference type="Proteomes" id="UP000321039"/>
    </source>
</evidence>
<feature type="transmembrane region" description="Helical" evidence="1">
    <location>
        <begin position="201"/>
        <end position="219"/>
    </location>
</feature>
<evidence type="ECO:0008006" key="4">
    <source>
        <dbReference type="Google" id="ProtNLM"/>
    </source>
</evidence>